<keyword evidence="3" id="KW-1185">Reference proteome</keyword>
<reference evidence="2 3" key="1">
    <citation type="submission" date="2017-01" db="EMBL/GenBank/DDBJ databases">
        <title>Genome Sequencing of a Marine Spirillum, Oceanospirillum multiglobuliferum ATCC 33336, from Japan.</title>
        <authorList>
            <person name="Carney J.G."/>
            <person name="Trachtenberg A.M."/>
            <person name="Rheaume B.A."/>
            <person name="Linnane J.D."/>
            <person name="Pitts N.L."/>
            <person name="Mykles D.L."/>
            <person name="Maclea K.S."/>
        </authorList>
    </citation>
    <scope>NUCLEOTIDE SEQUENCE [LARGE SCALE GENOMIC DNA]</scope>
    <source>
        <strain evidence="2 3">ATCC 33336</strain>
    </source>
</reference>
<dbReference type="Proteomes" id="UP000191418">
    <property type="component" value="Unassembled WGS sequence"/>
</dbReference>
<evidence type="ECO:0000259" key="1">
    <source>
        <dbReference type="Pfam" id="PF23947"/>
    </source>
</evidence>
<proteinExistence type="predicted"/>
<protein>
    <recommendedName>
        <fullName evidence="1">DUF7281 domain-containing protein</fullName>
    </recommendedName>
</protein>
<name>A0A1T4SHY5_9GAMM</name>
<comment type="caution">
    <text evidence="2">The sequence shown here is derived from an EMBL/GenBank/DDBJ whole genome shotgun (WGS) entry which is preliminary data.</text>
</comment>
<dbReference type="InterPro" id="IPR055705">
    <property type="entry name" value="DUF7281"/>
</dbReference>
<dbReference type="EMBL" id="MTSM01000040">
    <property type="protein sequence ID" value="OPX54118.1"/>
    <property type="molecule type" value="Genomic_DNA"/>
</dbReference>
<feature type="domain" description="DUF7281" evidence="1">
    <location>
        <begin position="129"/>
        <end position="280"/>
    </location>
</feature>
<organism evidence="2 3">
    <name type="scientific">Oceanospirillum multiglobuliferum</name>
    <dbReference type="NCBI Taxonomy" id="64969"/>
    <lineage>
        <taxon>Bacteria</taxon>
        <taxon>Pseudomonadati</taxon>
        <taxon>Pseudomonadota</taxon>
        <taxon>Gammaproteobacteria</taxon>
        <taxon>Oceanospirillales</taxon>
        <taxon>Oceanospirillaceae</taxon>
        <taxon>Oceanospirillum</taxon>
    </lineage>
</organism>
<gene>
    <name evidence="2" type="ORF">BTE48_15900</name>
</gene>
<dbReference type="AlphaFoldDB" id="A0A1T4SHY5"/>
<evidence type="ECO:0000313" key="3">
    <source>
        <dbReference type="Proteomes" id="UP000191418"/>
    </source>
</evidence>
<sequence length="290" mass="33627">MEYLSARACRWLLNQETRLKSKPELWVKTSTISAQEVLRWCILENLIAGNSLNLPDFLITKNLLNSIAQIQKERKHRCFRQDLKGVSRTEQALLSDQEDKGQGLKPRSNRVLVRLYKTNEMLLGCYLNTVDVDWQQLDLTCCSRLIIVENLDCFYQLECFQLNIMPDDLVVYRGDKLYGHGVKSLKRECIRRNKPTLYFGDFDPKGMNIALSEGYQGVFLPSLIELDANASAAMLPDEQVCFLHKLEALSLSNCWLNKPNRIMPYLQVLKQHRGLRQQRMQNMALEVIEI</sequence>
<dbReference type="STRING" id="64969.SAMN02745127_03091"/>
<dbReference type="Pfam" id="PF23947">
    <property type="entry name" value="DUF7281"/>
    <property type="match status" value="1"/>
</dbReference>
<evidence type="ECO:0000313" key="2">
    <source>
        <dbReference type="EMBL" id="OPX54118.1"/>
    </source>
</evidence>
<accession>A0A1T4SHY5</accession>